<evidence type="ECO:0000256" key="12">
    <source>
        <dbReference type="ARBA" id="ARBA00023157"/>
    </source>
</evidence>
<dbReference type="GO" id="GO:0012505">
    <property type="term" value="C:endomembrane system"/>
    <property type="evidence" value="ECO:0007669"/>
    <property type="project" value="UniProtKB-ARBA"/>
</dbReference>
<dbReference type="InterPro" id="IPR022398">
    <property type="entry name" value="Peptidase_S8_His-AS"/>
</dbReference>
<dbReference type="InterPro" id="IPR036852">
    <property type="entry name" value="Peptidase_S8/S53_dom_sf"/>
</dbReference>
<dbReference type="Proteomes" id="UP000749559">
    <property type="component" value="Unassembled WGS sequence"/>
</dbReference>
<gene>
    <name evidence="18" type="ORF">OFUS_LOCUS21977</name>
</gene>
<dbReference type="FunFam" id="3.40.50.200:FF:000001">
    <property type="entry name" value="Furin 2, isoform B"/>
    <property type="match status" value="1"/>
</dbReference>
<name>A0A8S4PUJ9_OWEFU</name>
<dbReference type="InterPro" id="IPR034182">
    <property type="entry name" value="Kexin/furin"/>
</dbReference>
<evidence type="ECO:0000313" key="18">
    <source>
        <dbReference type="EMBL" id="CAH1797743.1"/>
    </source>
</evidence>
<dbReference type="GO" id="GO:0005615">
    <property type="term" value="C:extracellular space"/>
    <property type="evidence" value="ECO:0007669"/>
    <property type="project" value="TreeGrafter"/>
</dbReference>
<keyword evidence="19" id="KW-1185">Reference proteome</keyword>
<proteinExistence type="inferred from homology"/>
<evidence type="ECO:0000256" key="11">
    <source>
        <dbReference type="ARBA" id="ARBA00023145"/>
    </source>
</evidence>
<feature type="active site" description="Charge relay system" evidence="14 15">
    <location>
        <position position="213"/>
    </location>
</feature>
<dbReference type="InterPro" id="IPR000209">
    <property type="entry name" value="Peptidase_S8/S53_dom"/>
</dbReference>
<dbReference type="InterPro" id="IPR008979">
    <property type="entry name" value="Galactose-bd-like_sf"/>
</dbReference>
<dbReference type="PANTHER" id="PTHR42884:SF14">
    <property type="entry name" value="NEUROENDOCRINE CONVERTASE 1"/>
    <property type="match status" value="1"/>
</dbReference>
<dbReference type="Gene3D" id="2.60.120.260">
    <property type="entry name" value="Galactose-binding domain-like"/>
    <property type="match status" value="1"/>
</dbReference>
<dbReference type="PROSITE" id="PS51892">
    <property type="entry name" value="SUBTILASE"/>
    <property type="match status" value="1"/>
</dbReference>
<accession>A0A8S4PUJ9</accession>
<sequence length="701" mass="78346">MKILAYLTTILLLKYGVLTDAAYNDEHFTNEWAVEIHGGPEVADIVARDLGYVNRGQIGNLENFYLLEHSRYPSRTKREARHITKRLSEDERVHWVEQQYARLRVKRDFIDEEFLDEKRSNEDWNDPKWKQQWYLYDVSRDERETVKTMDHNVVGVWDKGITGKGSVVSILDDGLEWNNTDIWANYDPYASYDLNDNDADPFPRYDSTNENKHGTRCGGEVAMVADNGFCGVGVAYGAKIGGVRMLDGRVTDSLEAKAISFNCTHIDIYSASWGPNDDGKTVEGPGKLATAAFENCIKNGRGGKGVIYSWASGNGGSRGDNCDCDGYTGSIYTLSISSASQKRGSPWYTEKCASSMATAYSSGSFGEKKIVSTDLHNKCTDSHTGTSASAPIAAGIFALVLEANPDLTWRDMQHLVAHTSQCYPLKDNPGWKKNGAGLWVNTRFGFGLLDALNMVEAANPATWKNVPAKHICEVTSKNAKGLPKKISSGHEVIVEIETTGCEGQNNSIKYLEHVQVQVSMDYTTRGDLEIYLISPIGTEAMLLSKRNADKSTKGFSQWPFMSVHTWGEDPKGVWKLRILDNSVDNNAGHVNDIRLVLHGTQTIPEYATEYPRKYTNDCESNDFEEDIREGFLIALDKLKEDLMGYGPEYTPDPSIDVLNARNQVSLDLPALKAYIENHELLREEQKSELLNYFISDLEDGK</sequence>
<dbReference type="InterPro" id="IPR002884">
    <property type="entry name" value="P_dom"/>
</dbReference>
<evidence type="ECO:0000256" key="3">
    <source>
        <dbReference type="ARBA" id="ARBA00005325"/>
    </source>
</evidence>
<dbReference type="InterPro" id="IPR023827">
    <property type="entry name" value="Peptidase_S8_Asp-AS"/>
</dbReference>
<comment type="caution">
    <text evidence="18">The sequence shown here is derived from an EMBL/GenBank/DDBJ whole genome shotgun (WGS) entry which is preliminary data.</text>
</comment>
<keyword evidence="5" id="KW-0165">Cleavage on pair of basic residues</keyword>
<evidence type="ECO:0000256" key="15">
    <source>
        <dbReference type="PROSITE-ProRule" id="PRU01240"/>
    </source>
</evidence>
<protein>
    <recommendedName>
        <fullName evidence="17">P/Homo B domain-containing protein</fullName>
    </recommendedName>
</protein>
<evidence type="ECO:0000256" key="8">
    <source>
        <dbReference type="ARBA" id="ARBA00022825"/>
    </source>
</evidence>
<organism evidence="18 19">
    <name type="scientific">Owenia fusiformis</name>
    <name type="common">Polychaete worm</name>
    <dbReference type="NCBI Taxonomy" id="6347"/>
    <lineage>
        <taxon>Eukaryota</taxon>
        <taxon>Metazoa</taxon>
        <taxon>Spiralia</taxon>
        <taxon>Lophotrochozoa</taxon>
        <taxon>Annelida</taxon>
        <taxon>Polychaeta</taxon>
        <taxon>Sedentaria</taxon>
        <taxon>Canalipalpata</taxon>
        <taxon>Sabellida</taxon>
        <taxon>Oweniida</taxon>
        <taxon>Oweniidae</taxon>
        <taxon>Owenia</taxon>
    </lineage>
</organism>
<dbReference type="SUPFAM" id="SSF54897">
    <property type="entry name" value="Protease propeptides/inhibitors"/>
    <property type="match status" value="1"/>
</dbReference>
<evidence type="ECO:0000256" key="10">
    <source>
        <dbReference type="ARBA" id="ARBA00023136"/>
    </source>
</evidence>
<evidence type="ECO:0000259" key="17">
    <source>
        <dbReference type="PROSITE" id="PS51829"/>
    </source>
</evidence>
<dbReference type="InterPro" id="IPR023828">
    <property type="entry name" value="Peptidase_S8_Ser-AS"/>
</dbReference>
<keyword evidence="11" id="KW-0865">Zymogen</keyword>
<keyword evidence="10" id="KW-0472">Membrane</keyword>
<dbReference type="SUPFAM" id="SSF52743">
    <property type="entry name" value="Subtilisin-like"/>
    <property type="match status" value="1"/>
</dbReference>
<comment type="similarity">
    <text evidence="3">Belongs to the peptidase S8 family. Furin subfamily.</text>
</comment>
<dbReference type="PROSITE" id="PS00136">
    <property type="entry name" value="SUBTILASE_ASP"/>
    <property type="match status" value="1"/>
</dbReference>
<dbReference type="FunFam" id="2.60.120.260:FF:000006">
    <property type="entry name" value="Proprotein convertase subtilisin/kexin type 5"/>
    <property type="match status" value="1"/>
</dbReference>
<evidence type="ECO:0000256" key="14">
    <source>
        <dbReference type="PIRSR" id="PIRSR615500-1"/>
    </source>
</evidence>
<dbReference type="Gene3D" id="3.40.50.200">
    <property type="entry name" value="Peptidase S8/S53 domain"/>
    <property type="match status" value="1"/>
</dbReference>
<dbReference type="InterPro" id="IPR015500">
    <property type="entry name" value="Peptidase_S8_subtilisin-rel"/>
</dbReference>
<dbReference type="PANTHER" id="PTHR42884">
    <property type="entry name" value="PROPROTEIN CONVERTASE SUBTILISIN/KEXIN-RELATED"/>
    <property type="match status" value="1"/>
</dbReference>
<dbReference type="SUPFAM" id="SSF49785">
    <property type="entry name" value="Galactose-binding domain-like"/>
    <property type="match status" value="1"/>
</dbReference>
<keyword evidence="6 16" id="KW-0732">Signal</keyword>
<comment type="subcellular location">
    <subcellularLocation>
        <location evidence="2">Membrane</location>
    </subcellularLocation>
</comment>
<keyword evidence="7 15" id="KW-0378">Hydrolase</keyword>
<evidence type="ECO:0000256" key="4">
    <source>
        <dbReference type="ARBA" id="ARBA00022670"/>
    </source>
</evidence>
<dbReference type="PROSITE" id="PS00137">
    <property type="entry name" value="SUBTILASE_HIS"/>
    <property type="match status" value="1"/>
</dbReference>
<dbReference type="Gene3D" id="3.30.70.850">
    <property type="entry name" value="Peptidase S8, pro-domain"/>
    <property type="match status" value="1"/>
</dbReference>
<dbReference type="GO" id="GO:0008104">
    <property type="term" value="P:intracellular protein localization"/>
    <property type="evidence" value="ECO:0007669"/>
    <property type="project" value="UniProtKB-ARBA"/>
</dbReference>
<feature type="active site" description="Charge relay system" evidence="14 15">
    <location>
        <position position="172"/>
    </location>
</feature>
<dbReference type="InterPro" id="IPR038466">
    <property type="entry name" value="S8_pro-domain_sf"/>
</dbReference>
<keyword evidence="4 15" id="KW-0645">Protease</keyword>
<dbReference type="CDD" id="cd04059">
    <property type="entry name" value="Peptidases_S8_Protein_convertases_Kexins_Furin-like"/>
    <property type="match status" value="1"/>
</dbReference>
<evidence type="ECO:0000256" key="9">
    <source>
        <dbReference type="ARBA" id="ARBA00022837"/>
    </source>
</evidence>
<keyword evidence="13" id="KW-0325">Glycoprotein</keyword>
<reference evidence="18" key="1">
    <citation type="submission" date="2022-03" db="EMBL/GenBank/DDBJ databases">
        <authorList>
            <person name="Martin C."/>
        </authorList>
    </citation>
    <scope>NUCLEOTIDE SEQUENCE</scope>
</reference>
<evidence type="ECO:0000313" key="19">
    <source>
        <dbReference type="Proteomes" id="UP000749559"/>
    </source>
</evidence>
<feature type="signal peptide" evidence="16">
    <location>
        <begin position="1"/>
        <end position="19"/>
    </location>
</feature>
<evidence type="ECO:0000256" key="1">
    <source>
        <dbReference type="ARBA" id="ARBA00001913"/>
    </source>
</evidence>
<dbReference type="GO" id="GO:0043005">
    <property type="term" value="C:neuron projection"/>
    <property type="evidence" value="ECO:0007669"/>
    <property type="project" value="TreeGrafter"/>
</dbReference>
<comment type="cofactor">
    <cofactor evidence="1">
        <name>Ca(2+)</name>
        <dbReference type="ChEBI" id="CHEBI:29108"/>
    </cofactor>
</comment>
<feature type="domain" description="P/Homo B" evidence="17">
    <location>
        <begin position="465"/>
        <end position="603"/>
    </location>
</feature>
<keyword evidence="8 15" id="KW-0720">Serine protease</keyword>
<dbReference type="InterPro" id="IPR032815">
    <property type="entry name" value="S8_pro-domain"/>
</dbReference>
<evidence type="ECO:0000256" key="5">
    <source>
        <dbReference type="ARBA" id="ARBA00022685"/>
    </source>
</evidence>
<dbReference type="PRINTS" id="PR00723">
    <property type="entry name" value="SUBTILISIN"/>
</dbReference>
<feature type="active site" description="Charge relay system" evidence="14 15">
    <location>
        <position position="387"/>
    </location>
</feature>
<dbReference type="GO" id="GO:0004252">
    <property type="term" value="F:serine-type endopeptidase activity"/>
    <property type="evidence" value="ECO:0007669"/>
    <property type="project" value="UniProtKB-UniRule"/>
</dbReference>
<dbReference type="GO" id="GO:0008038">
    <property type="term" value="P:neuron recognition"/>
    <property type="evidence" value="ECO:0007669"/>
    <property type="project" value="UniProtKB-ARBA"/>
</dbReference>
<dbReference type="GO" id="GO:0016486">
    <property type="term" value="P:peptide hormone processing"/>
    <property type="evidence" value="ECO:0007669"/>
    <property type="project" value="TreeGrafter"/>
</dbReference>
<keyword evidence="9" id="KW-0106">Calcium</keyword>
<evidence type="ECO:0000256" key="16">
    <source>
        <dbReference type="SAM" id="SignalP"/>
    </source>
</evidence>
<keyword evidence="12" id="KW-1015">Disulfide bond</keyword>
<evidence type="ECO:0000256" key="6">
    <source>
        <dbReference type="ARBA" id="ARBA00022729"/>
    </source>
</evidence>
<evidence type="ECO:0000256" key="7">
    <source>
        <dbReference type="ARBA" id="ARBA00022801"/>
    </source>
</evidence>
<dbReference type="OrthoDB" id="300641at2759"/>
<dbReference type="PROSITE" id="PS51829">
    <property type="entry name" value="P_HOMO_B"/>
    <property type="match status" value="1"/>
</dbReference>
<dbReference type="PROSITE" id="PS00138">
    <property type="entry name" value="SUBTILASE_SER"/>
    <property type="match status" value="1"/>
</dbReference>
<dbReference type="Pfam" id="PF00082">
    <property type="entry name" value="Peptidase_S8"/>
    <property type="match status" value="1"/>
</dbReference>
<evidence type="ECO:0000256" key="13">
    <source>
        <dbReference type="ARBA" id="ARBA00023180"/>
    </source>
</evidence>
<dbReference type="GO" id="GO:0016020">
    <property type="term" value="C:membrane"/>
    <property type="evidence" value="ECO:0007669"/>
    <property type="project" value="UniProtKB-SubCell"/>
</dbReference>
<dbReference type="Pfam" id="PF01483">
    <property type="entry name" value="P_proprotein"/>
    <property type="match status" value="1"/>
</dbReference>
<dbReference type="GO" id="GO:0005737">
    <property type="term" value="C:cytoplasm"/>
    <property type="evidence" value="ECO:0007669"/>
    <property type="project" value="UniProtKB-ARBA"/>
</dbReference>
<feature type="chain" id="PRO_5035869050" description="P/Homo B domain-containing protein" evidence="16">
    <location>
        <begin position="20"/>
        <end position="701"/>
    </location>
</feature>
<dbReference type="Pfam" id="PF16470">
    <property type="entry name" value="S8_pro-domain"/>
    <property type="match status" value="1"/>
</dbReference>
<dbReference type="AlphaFoldDB" id="A0A8S4PUJ9"/>
<dbReference type="EMBL" id="CAIIXF020000010">
    <property type="protein sequence ID" value="CAH1797743.1"/>
    <property type="molecule type" value="Genomic_DNA"/>
</dbReference>
<dbReference type="FunFam" id="3.30.70.850:FF:000001">
    <property type="entry name" value="Proprotein convertase subtilisin/kexin type 5"/>
    <property type="match status" value="1"/>
</dbReference>
<evidence type="ECO:0000256" key="2">
    <source>
        <dbReference type="ARBA" id="ARBA00004370"/>
    </source>
</evidence>